<protein>
    <submittedName>
        <fullName evidence="9">Neurexin-3-alpha</fullName>
    </submittedName>
</protein>
<keyword evidence="4" id="KW-1133">Transmembrane helix</keyword>
<evidence type="ECO:0000313" key="9">
    <source>
        <dbReference type="EMBL" id="KOB52066.1"/>
    </source>
</evidence>
<dbReference type="Proteomes" id="UP000037510">
    <property type="component" value="Unassembled WGS sequence"/>
</dbReference>
<feature type="non-terminal residue" evidence="9">
    <location>
        <position position="129"/>
    </location>
</feature>
<dbReference type="EMBL" id="JTDY01013952">
    <property type="protein sequence ID" value="KOB52066.1"/>
    <property type="molecule type" value="Genomic_DNA"/>
</dbReference>
<keyword evidence="6" id="KW-1015">Disulfide bond</keyword>
<dbReference type="PROSITE" id="PS50026">
    <property type="entry name" value="EGF_3"/>
    <property type="match status" value="1"/>
</dbReference>
<comment type="subcellular location">
    <subcellularLocation>
        <location evidence="1">Membrane</location>
    </subcellularLocation>
</comment>
<evidence type="ECO:0000259" key="8">
    <source>
        <dbReference type="PROSITE" id="PS50026"/>
    </source>
</evidence>
<dbReference type="Gene3D" id="2.60.120.200">
    <property type="match status" value="1"/>
</dbReference>
<dbReference type="SUPFAM" id="SSF49899">
    <property type="entry name" value="Concanavalin A-like lectins/glucanases"/>
    <property type="match status" value="1"/>
</dbReference>
<dbReference type="InterPro" id="IPR050372">
    <property type="entry name" value="Neurexin-related_CASP"/>
</dbReference>
<feature type="domain" description="EGF-like" evidence="8">
    <location>
        <begin position="1"/>
        <end position="37"/>
    </location>
</feature>
<keyword evidence="2 7" id="KW-0245">EGF-like domain</keyword>
<sequence length="129" mass="13982">PTKCTHNTCANKGVCVTQWNTYVCDCDLTSFTGPTCYDDSDANKIALGFVTSKADAVLMRVDDGAYHVARFTRNGSRASLHLDNYAVNIRHPQGESMIYNVGGDQPPSDEVAKVDDGAYHVASFTRNGS</sequence>
<reference evidence="9 10" key="1">
    <citation type="journal article" date="2015" name="Genome Biol. Evol.">
        <title>The genome of winter moth (Operophtera brumata) provides a genomic perspective on sexual dimorphism and phenology.</title>
        <authorList>
            <person name="Derks M.F."/>
            <person name="Smit S."/>
            <person name="Salis L."/>
            <person name="Schijlen E."/>
            <person name="Bossers A."/>
            <person name="Mateman C."/>
            <person name="Pijl A.S."/>
            <person name="de Ridder D."/>
            <person name="Groenen M.A."/>
            <person name="Visser M.E."/>
            <person name="Megens H.J."/>
        </authorList>
    </citation>
    <scope>NUCLEOTIDE SEQUENCE [LARGE SCALE GENOMIC DNA]</scope>
    <source>
        <strain evidence="9">WM2013NL</strain>
        <tissue evidence="9">Head and thorax</tissue>
    </source>
</reference>
<keyword evidence="10" id="KW-1185">Reference proteome</keyword>
<evidence type="ECO:0000256" key="7">
    <source>
        <dbReference type="PROSITE-ProRule" id="PRU00076"/>
    </source>
</evidence>
<organism evidence="9 10">
    <name type="scientific">Operophtera brumata</name>
    <name type="common">Winter moth</name>
    <name type="synonym">Phalaena brumata</name>
    <dbReference type="NCBI Taxonomy" id="104452"/>
    <lineage>
        <taxon>Eukaryota</taxon>
        <taxon>Metazoa</taxon>
        <taxon>Ecdysozoa</taxon>
        <taxon>Arthropoda</taxon>
        <taxon>Hexapoda</taxon>
        <taxon>Insecta</taxon>
        <taxon>Pterygota</taxon>
        <taxon>Neoptera</taxon>
        <taxon>Endopterygota</taxon>
        <taxon>Lepidoptera</taxon>
        <taxon>Glossata</taxon>
        <taxon>Ditrysia</taxon>
        <taxon>Geometroidea</taxon>
        <taxon>Geometridae</taxon>
        <taxon>Larentiinae</taxon>
        <taxon>Operophtera</taxon>
    </lineage>
</organism>
<evidence type="ECO:0000256" key="4">
    <source>
        <dbReference type="ARBA" id="ARBA00022989"/>
    </source>
</evidence>
<dbReference type="FunFam" id="2.10.25.10:FF:000015">
    <property type="entry name" value="neurexin-1 isoform X1"/>
    <property type="match status" value="1"/>
</dbReference>
<dbReference type="InterPro" id="IPR000742">
    <property type="entry name" value="EGF"/>
</dbReference>
<dbReference type="AlphaFoldDB" id="A0A0L7K2N8"/>
<keyword evidence="5" id="KW-0472">Membrane</keyword>
<comment type="caution">
    <text evidence="7">Lacks conserved residue(s) required for the propagation of feature annotation.</text>
</comment>
<comment type="caution">
    <text evidence="9">The sequence shown here is derived from an EMBL/GenBank/DDBJ whole genome shotgun (WGS) entry which is preliminary data.</text>
</comment>
<dbReference type="GO" id="GO:0016020">
    <property type="term" value="C:membrane"/>
    <property type="evidence" value="ECO:0007669"/>
    <property type="project" value="UniProtKB-SubCell"/>
</dbReference>
<evidence type="ECO:0000256" key="6">
    <source>
        <dbReference type="ARBA" id="ARBA00023157"/>
    </source>
</evidence>
<evidence type="ECO:0000256" key="2">
    <source>
        <dbReference type="ARBA" id="ARBA00022536"/>
    </source>
</evidence>
<accession>A0A0L7K2N8</accession>
<name>A0A0L7K2N8_OPEBR</name>
<evidence type="ECO:0000313" key="10">
    <source>
        <dbReference type="Proteomes" id="UP000037510"/>
    </source>
</evidence>
<dbReference type="InterPro" id="IPR013320">
    <property type="entry name" value="ConA-like_dom_sf"/>
</dbReference>
<dbReference type="PANTHER" id="PTHR15036:SF89">
    <property type="entry name" value="NEUREXIN 1, ISOFORM F"/>
    <property type="match status" value="1"/>
</dbReference>
<dbReference type="Gene3D" id="2.10.25.10">
    <property type="entry name" value="Laminin"/>
    <property type="match status" value="1"/>
</dbReference>
<proteinExistence type="predicted"/>
<evidence type="ECO:0000256" key="5">
    <source>
        <dbReference type="ARBA" id="ARBA00023136"/>
    </source>
</evidence>
<feature type="non-terminal residue" evidence="9">
    <location>
        <position position="1"/>
    </location>
</feature>
<dbReference type="PANTHER" id="PTHR15036">
    <property type="entry name" value="PIKACHURIN-LIKE PROTEIN"/>
    <property type="match status" value="1"/>
</dbReference>
<evidence type="ECO:0000256" key="3">
    <source>
        <dbReference type="ARBA" id="ARBA00022692"/>
    </source>
</evidence>
<evidence type="ECO:0000256" key="1">
    <source>
        <dbReference type="ARBA" id="ARBA00004370"/>
    </source>
</evidence>
<gene>
    <name evidence="9" type="ORF">OBRU01_26572</name>
</gene>
<dbReference type="STRING" id="104452.A0A0L7K2N8"/>
<keyword evidence="3" id="KW-0812">Transmembrane</keyword>